<keyword evidence="2" id="KW-1185">Reference proteome</keyword>
<dbReference type="RefSeq" id="WP_124147567.1">
    <property type="nucleotide sequence ID" value="NZ_CAWOKI010000292.1"/>
</dbReference>
<sequence>MFFNRILKPITLLHFLFQKNPLVKKAKELILSLLIAILCLAIVAPSVALADASVIGPNPFIGDFETHIGTLEFESNGYPTSETVDKLYDGRCTVTNDLIFLIELDCGLINC</sequence>
<protein>
    <submittedName>
        <fullName evidence="1">Uncharacterized protein</fullName>
    </submittedName>
</protein>
<evidence type="ECO:0000313" key="2">
    <source>
        <dbReference type="Proteomes" id="UP000269154"/>
    </source>
</evidence>
<name>A0A3N6MY15_9CYAN</name>
<proteinExistence type="predicted"/>
<accession>A0A3N6MY15</accession>
<reference evidence="1 2" key="1">
    <citation type="journal article" date="2018" name="ACS Chem. Biol.">
        <title>Ketoreductase domain dysfunction expands chemodiversity: malyngamide biosynthesis in the cyanobacterium Okeania hirsuta.</title>
        <authorList>
            <person name="Moss N.A."/>
            <person name="Leao T."/>
            <person name="Rankin M."/>
            <person name="McCullough T.M."/>
            <person name="Qu P."/>
            <person name="Korobeynikov A."/>
            <person name="Smith J.L."/>
            <person name="Gerwick L."/>
            <person name="Gerwick W.H."/>
        </authorList>
    </citation>
    <scope>NUCLEOTIDE SEQUENCE [LARGE SCALE GENOMIC DNA]</scope>
    <source>
        <strain evidence="1 2">PAB10Feb10-1</strain>
    </source>
</reference>
<evidence type="ECO:0000313" key="1">
    <source>
        <dbReference type="EMBL" id="RQH25103.1"/>
    </source>
</evidence>
<dbReference type="EMBL" id="RCBY01000309">
    <property type="protein sequence ID" value="RQH25103.1"/>
    <property type="molecule type" value="Genomic_DNA"/>
</dbReference>
<dbReference type="Proteomes" id="UP000269154">
    <property type="component" value="Unassembled WGS sequence"/>
</dbReference>
<comment type="caution">
    <text evidence="1">The sequence shown here is derived from an EMBL/GenBank/DDBJ whole genome shotgun (WGS) entry which is preliminary data.</text>
</comment>
<gene>
    <name evidence="1" type="ORF">D5R40_29435</name>
</gene>
<organism evidence="1 2">
    <name type="scientific">Okeania hirsuta</name>
    <dbReference type="NCBI Taxonomy" id="1458930"/>
    <lineage>
        <taxon>Bacteria</taxon>
        <taxon>Bacillati</taxon>
        <taxon>Cyanobacteriota</taxon>
        <taxon>Cyanophyceae</taxon>
        <taxon>Oscillatoriophycideae</taxon>
        <taxon>Oscillatoriales</taxon>
        <taxon>Microcoleaceae</taxon>
        <taxon>Okeania</taxon>
    </lineage>
</organism>
<dbReference type="AlphaFoldDB" id="A0A3N6MY15"/>